<accession>A0A814R677</accession>
<keyword evidence="4" id="KW-1185">Reference proteome</keyword>
<evidence type="ECO:0000256" key="2">
    <source>
        <dbReference type="SAM" id="SignalP"/>
    </source>
</evidence>
<dbReference type="OrthoDB" id="10371538at2759"/>
<keyword evidence="1" id="KW-0175">Coiled coil</keyword>
<feature type="non-terminal residue" evidence="3">
    <location>
        <position position="1"/>
    </location>
</feature>
<feature type="signal peptide" evidence="2">
    <location>
        <begin position="1"/>
        <end position="24"/>
    </location>
</feature>
<organism evidence="3 4">
    <name type="scientific">Brachionus calyciflorus</name>
    <dbReference type="NCBI Taxonomy" id="104777"/>
    <lineage>
        <taxon>Eukaryota</taxon>
        <taxon>Metazoa</taxon>
        <taxon>Spiralia</taxon>
        <taxon>Gnathifera</taxon>
        <taxon>Rotifera</taxon>
        <taxon>Eurotatoria</taxon>
        <taxon>Monogononta</taxon>
        <taxon>Pseudotrocha</taxon>
        <taxon>Ploima</taxon>
        <taxon>Brachionidae</taxon>
        <taxon>Brachionus</taxon>
    </lineage>
</organism>
<reference evidence="3" key="1">
    <citation type="submission" date="2021-02" db="EMBL/GenBank/DDBJ databases">
        <authorList>
            <person name="Nowell W R."/>
        </authorList>
    </citation>
    <scope>NUCLEOTIDE SEQUENCE</scope>
    <source>
        <strain evidence="3">Ploen Becks lab</strain>
    </source>
</reference>
<sequence>VMMSSERIIFLSLIFIVGVLSVMSEDVLSEVQNEHKDQEDLSLFSKKLRDLYILSQLRQIQTLRNNLAKILTNEELAELEDDNSELNDQRDKKSVMLPRIGRSPVVFPRIGAEKKRAVFQPRVGRNYDLYESSEENEPYVEKRVAFKPRIG</sequence>
<evidence type="ECO:0000256" key="1">
    <source>
        <dbReference type="SAM" id="Coils"/>
    </source>
</evidence>
<keyword evidence="2" id="KW-0732">Signal</keyword>
<proteinExistence type="predicted"/>
<protein>
    <submittedName>
        <fullName evidence="3">Uncharacterized protein</fullName>
    </submittedName>
</protein>
<feature type="chain" id="PRO_5032668367" evidence="2">
    <location>
        <begin position="25"/>
        <end position="151"/>
    </location>
</feature>
<name>A0A814R677_9BILA</name>
<comment type="caution">
    <text evidence="3">The sequence shown here is derived from an EMBL/GenBank/DDBJ whole genome shotgun (WGS) entry which is preliminary data.</text>
</comment>
<dbReference type="AlphaFoldDB" id="A0A814R677"/>
<dbReference type="EMBL" id="CAJNOC010009450">
    <property type="protein sequence ID" value="CAF1129166.1"/>
    <property type="molecule type" value="Genomic_DNA"/>
</dbReference>
<evidence type="ECO:0000313" key="3">
    <source>
        <dbReference type="EMBL" id="CAF1129166.1"/>
    </source>
</evidence>
<dbReference type="Proteomes" id="UP000663879">
    <property type="component" value="Unassembled WGS sequence"/>
</dbReference>
<gene>
    <name evidence="3" type="ORF">OXX778_LOCUS22395</name>
</gene>
<feature type="coiled-coil region" evidence="1">
    <location>
        <begin position="60"/>
        <end position="96"/>
    </location>
</feature>
<evidence type="ECO:0000313" key="4">
    <source>
        <dbReference type="Proteomes" id="UP000663879"/>
    </source>
</evidence>